<dbReference type="PRINTS" id="PR02086">
    <property type="entry name" value="PUTNUCHARBI1"/>
</dbReference>
<evidence type="ECO:0000259" key="3">
    <source>
        <dbReference type="Pfam" id="PF13359"/>
    </source>
</evidence>
<dbReference type="InterPro" id="IPR026103">
    <property type="entry name" value="HARBI1_animal"/>
</dbReference>
<dbReference type="Pfam" id="PF13359">
    <property type="entry name" value="DDE_Tnp_4"/>
    <property type="match status" value="1"/>
</dbReference>
<feature type="domain" description="DDE Tnp4" evidence="3">
    <location>
        <begin position="143"/>
        <end position="180"/>
    </location>
</feature>
<feature type="non-terminal residue" evidence="4">
    <location>
        <position position="181"/>
    </location>
</feature>
<name>A0ABQ9E5S4_TEGGR</name>
<evidence type="ECO:0000313" key="5">
    <source>
        <dbReference type="Proteomes" id="UP001217089"/>
    </source>
</evidence>
<reference evidence="4 5" key="1">
    <citation type="submission" date="2022-12" db="EMBL/GenBank/DDBJ databases">
        <title>Chromosome-level genome of Tegillarca granosa.</title>
        <authorList>
            <person name="Kim J."/>
        </authorList>
    </citation>
    <scope>NUCLEOTIDE SEQUENCE [LARGE SCALE GENOMIC DNA]</scope>
    <source>
        <strain evidence="4">Teg-2019</strain>
        <tissue evidence="4">Adductor muscle</tissue>
    </source>
</reference>
<dbReference type="InterPro" id="IPR027806">
    <property type="entry name" value="HARBI1_dom"/>
</dbReference>
<proteinExistence type="predicted"/>
<comment type="cofactor">
    <cofactor evidence="1">
        <name>a divalent metal cation</name>
        <dbReference type="ChEBI" id="CHEBI:60240"/>
    </cofactor>
</comment>
<evidence type="ECO:0000256" key="2">
    <source>
        <dbReference type="ARBA" id="ARBA00022723"/>
    </source>
</evidence>
<sequence length="181" mass="20971">MANAYRVARLRRRRVVLRRQKTFKRVIDPLNGLTDEDIFCRYRFRRETIMFLVTLLSPVIQYHSRKSMAVSPLIQVLVTLRFLATGSFYRLVGDSLGLSIASVARSVDRVTSAVCRLSRTYIKFPTGQYLSDTKKKFFELAGKCMTCDASYRITNCVAKWPGSVHDSRMFKHSHLCQKFEN</sequence>
<dbReference type="EMBL" id="JARBDR010000919">
    <property type="protein sequence ID" value="KAJ8300699.1"/>
    <property type="molecule type" value="Genomic_DNA"/>
</dbReference>
<comment type="caution">
    <text evidence="4">The sequence shown here is derived from an EMBL/GenBank/DDBJ whole genome shotgun (WGS) entry which is preliminary data.</text>
</comment>
<keyword evidence="2" id="KW-0479">Metal-binding</keyword>
<protein>
    <recommendedName>
        <fullName evidence="3">DDE Tnp4 domain-containing protein</fullName>
    </recommendedName>
</protein>
<keyword evidence="5" id="KW-1185">Reference proteome</keyword>
<organism evidence="4 5">
    <name type="scientific">Tegillarca granosa</name>
    <name type="common">Malaysian cockle</name>
    <name type="synonym">Anadara granosa</name>
    <dbReference type="NCBI Taxonomy" id="220873"/>
    <lineage>
        <taxon>Eukaryota</taxon>
        <taxon>Metazoa</taxon>
        <taxon>Spiralia</taxon>
        <taxon>Lophotrochozoa</taxon>
        <taxon>Mollusca</taxon>
        <taxon>Bivalvia</taxon>
        <taxon>Autobranchia</taxon>
        <taxon>Pteriomorphia</taxon>
        <taxon>Arcoida</taxon>
        <taxon>Arcoidea</taxon>
        <taxon>Arcidae</taxon>
        <taxon>Tegillarca</taxon>
    </lineage>
</organism>
<evidence type="ECO:0000256" key="1">
    <source>
        <dbReference type="ARBA" id="ARBA00001968"/>
    </source>
</evidence>
<dbReference type="Proteomes" id="UP001217089">
    <property type="component" value="Unassembled WGS sequence"/>
</dbReference>
<gene>
    <name evidence="4" type="ORF">KUTeg_022218</name>
</gene>
<evidence type="ECO:0000313" key="4">
    <source>
        <dbReference type="EMBL" id="KAJ8300699.1"/>
    </source>
</evidence>
<accession>A0ABQ9E5S4</accession>